<protein>
    <submittedName>
        <fullName evidence="1">Phosphomannomutase</fullName>
    </submittedName>
</protein>
<sequence length="195" mass="23345">MYKLNQTMINHFKKYLEKYHELFDCGRCSSWQLEELIVKSIKKDLSNTDVVKWSGNNHKIDCDILINNKIQLQIKSGKIDKSGINLILSGYRLGRFKENLEQITKFINQNNSFTITIPYHKNEEQTDKRHIYQICYLPKDIFKISKLNIWEKRKKDYFLINNKGVEFKIAPSMSWQIWWTIPLKLIQEKSEILKV</sequence>
<dbReference type="RefSeq" id="WP_042067988.1">
    <property type="nucleotide sequence ID" value="NZ_BBIY01000028.1"/>
</dbReference>
<accession>A0ABQ0J2P5</accession>
<keyword evidence="2" id="KW-1185">Reference proteome</keyword>
<name>A0ABQ0J2P5_9MOLU</name>
<gene>
    <name evidence="1" type="ORF">OYV_03460</name>
</gene>
<comment type="caution">
    <text evidence="1">The sequence shown here is derived from an EMBL/GenBank/DDBJ whole genome shotgun (WGS) entry which is preliminary data.</text>
</comment>
<reference evidence="1 2" key="2">
    <citation type="journal article" date="2014" name="Genome Announc.">
        <title>Draft Genome Sequence of 'Candidatus Phytoplasma asteris' Strain OY-V, an Unculturable Plant-Pathogenic Bacterium.</title>
        <authorList>
            <person name="Kakizawa S."/>
            <person name="Makino A."/>
            <person name="Ishii Y."/>
            <person name="Tamaki H."/>
            <person name="Kamagata Y."/>
        </authorList>
    </citation>
    <scope>NUCLEOTIDE SEQUENCE [LARGE SCALE GENOMIC DNA]</scope>
    <source>
        <strain evidence="1 2">OY-V</strain>
    </source>
</reference>
<dbReference type="Proteomes" id="UP000028900">
    <property type="component" value="Unassembled WGS sequence"/>
</dbReference>
<organism evidence="1 2">
    <name type="scientific">'Chrysanthemum coronarium' phytoplasma</name>
    <dbReference type="NCBI Taxonomy" id="1520703"/>
    <lineage>
        <taxon>Bacteria</taxon>
        <taxon>Bacillati</taxon>
        <taxon>Mycoplasmatota</taxon>
        <taxon>Mollicutes</taxon>
        <taxon>Acholeplasmatales</taxon>
        <taxon>Acholeplasmataceae</taxon>
        <taxon>Candidatus Phytoplasma</taxon>
        <taxon>16SrI (Aster yellows group)</taxon>
    </lineage>
</organism>
<dbReference type="EMBL" id="BBIY01000028">
    <property type="protein sequence ID" value="GAK73861.1"/>
    <property type="molecule type" value="Genomic_DNA"/>
</dbReference>
<evidence type="ECO:0000313" key="2">
    <source>
        <dbReference type="Proteomes" id="UP000028900"/>
    </source>
</evidence>
<reference evidence="2" key="1">
    <citation type="journal article" date="2014" name="Genome Announc.">
        <title>Draft Genome Sequence of ''Candidatus Phytoplasma asteris'' Strain OY-V, an Unculturable Plant-Pathogenic Bacterium.</title>
        <authorList>
            <person name="Kakizawa S."/>
            <person name="Makino A."/>
            <person name="Ishii Y."/>
            <person name="Tamaki H."/>
            <person name="Kamagata Y."/>
        </authorList>
    </citation>
    <scope>NUCLEOTIDE SEQUENCE [LARGE SCALE GENOMIC DNA]</scope>
    <source>
        <strain evidence="2">OY-V</strain>
    </source>
</reference>
<evidence type="ECO:0000313" key="1">
    <source>
        <dbReference type="EMBL" id="GAK73861.1"/>
    </source>
</evidence>
<proteinExistence type="predicted"/>